<evidence type="ECO:0000256" key="1">
    <source>
        <dbReference type="ARBA" id="ARBA00006525"/>
    </source>
</evidence>
<dbReference type="Gene3D" id="1.10.10.10">
    <property type="entry name" value="Winged helix-like DNA-binding domain superfamily/Winged helix DNA-binding domain"/>
    <property type="match status" value="1"/>
</dbReference>
<dbReference type="PANTHER" id="PTHR43022">
    <property type="entry name" value="PROTEIN SMF"/>
    <property type="match status" value="1"/>
</dbReference>
<dbReference type="InterPro" id="IPR010994">
    <property type="entry name" value="RuvA_2-like"/>
</dbReference>
<dbReference type="Pfam" id="PF17782">
    <property type="entry name" value="WHD_DprA"/>
    <property type="match status" value="1"/>
</dbReference>
<proteinExistence type="inferred from homology"/>
<dbReference type="RefSeq" id="WP_087109676.1">
    <property type="nucleotide sequence ID" value="NZ_CBCSCN010000002.1"/>
</dbReference>
<dbReference type="Pfam" id="PF02481">
    <property type="entry name" value="DNA_processg_A"/>
    <property type="match status" value="1"/>
</dbReference>
<name>A0A1X7AJA0_9GAMM</name>
<dbReference type="GO" id="GO:0009294">
    <property type="term" value="P:DNA-mediated transformation"/>
    <property type="evidence" value="ECO:0007669"/>
    <property type="project" value="InterPro"/>
</dbReference>
<sequence>MSNENNRQTEPLEWQQLEPWLLLFHISGLGQARYHTLLKAFSSPESILSASLAELKPHVPERIAKRILSVRTDADVQACLQQDKQWLREEHHHIVPLNSPTYPALLRAIHDPPVLLYLKGDPDILSARQVAVVGSRQPTLQASKTAEALASSLSACGVTVTSGLAIGVDGAAHRGALSGKGRTVAVMASGLDVIYPQRHTSLAGEIVNAGGVLVSEFALGTQPRSGHFPRRNRIISGLSVATLVVEAAVASGSLVTARFALEQGREVFAMPGSVNNPKARGCHALIRDGAILIENAEQLLDEIEGSNSTLHGLEQIRLSSQPFKDKQPECPEQGKVLEMLGYDSCQHDELVIATGFSSQKLSELLLVMELEGWVQSSPAGITRVG</sequence>
<evidence type="ECO:0000313" key="4">
    <source>
        <dbReference type="EMBL" id="SMA46408.1"/>
    </source>
</evidence>
<feature type="domain" description="Smf/DprA SLOG" evidence="2">
    <location>
        <begin position="95"/>
        <end position="303"/>
    </location>
</feature>
<dbReference type="PANTHER" id="PTHR43022:SF1">
    <property type="entry name" value="PROTEIN SMF"/>
    <property type="match status" value="1"/>
</dbReference>
<dbReference type="AlphaFoldDB" id="A0A1X7AJA0"/>
<feature type="domain" description="DprA winged helix" evidence="3">
    <location>
        <begin position="328"/>
        <end position="380"/>
    </location>
</feature>
<dbReference type="Gene3D" id="3.40.50.450">
    <property type="match status" value="1"/>
</dbReference>
<dbReference type="InterPro" id="IPR003488">
    <property type="entry name" value="DprA"/>
</dbReference>
<evidence type="ECO:0000313" key="5">
    <source>
        <dbReference type="Proteomes" id="UP000196573"/>
    </source>
</evidence>
<dbReference type="SUPFAM" id="SSF102405">
    <property type="entry name" value="MCP/YpsA-like"/>
    <property type="match status" value="1"/>
</dbReference>
<accession>A0A1X7AJA0</accession>
<dbReference type="EMBL" id="FWPT01000004">
    <property type="protein sequence ID" value="SMA46408.1"/>
    <property type="molecule type" value="Genomic_DNA"/>
</dbReference>
<keyword evidence="5" id="KW-1185">Reference proteome</keyword>
<dbReference type="InterPro" id="IPR057666">
    <property type="entry name" value="DrpA_SLOG"/>
</dbReference>
<dbReference type="InterPro" id="IPR036388">
    <property type="entry name" value="WH-like_DNA-bd_sf"/>
</dbReference>
<reference evidence="4 5" key="1">
    <citation type="submission" date="2017-03" db="EMBL/GenBank/DDBJ databases">
        <authorList>
            <person name="Afonso C.L."/>
            <person name="Miller P.J."/>
            <person name="Scott M.A."/>
            <person name="Spackman E."/>
            <person name="Goraichik I."/>
            <person name="Dimitrov K.M."/>
            <person name="Suarez D.L."/>
            <person name="Swayne D.E."/>
        </authorList>
    </citation>
    <scope>NUCLEOTIDE SEQUENCE [LARGE SCALE GENOMIC DNA]</scope>
    <source>
        <strain evidence="4">SB41UT1</strain>
    </source>
</reference>
<organism evidence="4 5">
    <name type="scientific">Parendozoicomonas haliclonae</name>
    <dbReference type="NCBI Taxonomy" id="1960125"/>
    <lineage>
        <taxon>Bacteria</taxon>
        <taxon>Pseudomonadati</taxon>
        <taxon>Pseudomonadota</taxon>
        <taxon>Gammaproteobacteria</taxon>
        <taxon>Oceanospirillales</taxon>
        <taxon>Endozoicomonadaceae</taxon>
        <taxon>Parendozoicomonas</taxon>
    </lineage>
</organism>
<dbReference type="SUPFAM" id="SSF47781">
    <property type="entry name" value="RuvA domain 2-like"/>
    <property type="match status" value="1"/>
</dbReference>
<evidence type="ECO:0000259" key="2">
    <source>
        <dbReference type="Pfam" id="PF02481"/>
    </source>
</evidence>
<protein>
    <submittedName>
        <fullName evidence="4">Uncharacterized protein</fullName>
    </submittedName>
</protein>
<dbReference type="NCBIfam" id="TIGR00732">
    <property type="entry name" value="dprA"/>
    <property type="match status" value="1"/>
</dbReference>
<dbReference type="OrthoDB" id="9785707at2"/>
<dbReference type="Proteomes" id="UP000196573">
    <property type="component" value="Unassembled WGS sequence"/>
</dbReference>
<gene>
    <name evidence="4" type="ORF">EHSB41UT_02164</name>
</gene>
<evidence type="ECO:0000259" key="3">
    <source>
        <dbReference type="Pfam" id="PF17782"/>
    </source>
</evidence>
<comment type="similarity">
    <text evidence="1">Belongs to the DprA/Smf family.</text>
</comment>
<dbReference type="InterPro" id="IPR041614">
    <property type="entry name" value="DprA_WH"/>
</dbReference>